<feature type="non-terminal residue" evidence="1">
    <location>
        <position position="1"/>
    </location>
</feature>
<proteinExistence type="predicted"/>
<evidence type="ECO:0000313" key="1">
    <source>
        <dbReference type="EMBL" id="VAW47212.1"/>
    </source>
</evidence>
<organism evidence="1">
    <name type="scientific">hydrothermal vent metagenome</name>
    <dbReference type="NCBI Taxonomy" id="652676"/>
    <lineage>
        <taxon>unclassified sequences</taxon>
        <taxon>metagenomes</taxon>
        <taxon>ecological metagenomes</taxon>
    </lineage>
</organism>
<accession>A0A3B0W7M7</accession>
<reference evidence="1" key="1">
    <citation type="submission" date="2018-06" db="EMBL/GenBank/DDBJ databases">
        <authorList>
            <person name="Zhirakovskaya E."/>
        </authorList>
    </citation>
    <scope>NUCLEOTIDE SEQUENCE</scope>
</reference>
<gene>
    <name evidence="1" type="ORF">MNBD_GAMMA04-1286</name>
</gene>
<sequence>SFDSIQIVNLDTLFKPIFQGNLSPIALLGLLKSLPYK</sequence>
<dbReference type="EMBL" id="UOFB01000182">
    <property type="protein sequence ID" value="VAW47212.1"/>
    <property type="molecule type" value="Genomic_DNA"/>
</dbReference>
<name>A0A3B0W7M7_9ZZZZ</name>
<protein>
    <submittedName>
        <fullName evidence="1">Uncharacterized protein</fullName>
    </submittedName>
</protein>
<dbReference type="AlphaFoldDB" id="A0A3B0W7M7"/>